<sequence>MTRYRYVVYKTVITLQSDDCSLCSRFEPGGAKAKGPELTVIRAACDMENLYRMDVQAYCRQCTSSGKCEIGAVSSVHTQCPVSNITSREVKYNLLLSYNHSNVTFPGGV</sequence>
<dbReference type="AlphaFoldDB" id="A0AAV4DUL4"/>
<protein>
    <submittedName>
        <fullName evidence="1">Uncharacterized protein</fullName>
    </submittedName>
</protein>
<keyword evidence="2" id="KW-1185">Reference proteome</keyword>
<dbReference type="EMBL" id="BLXT01008339">
    <property type="protein sequence ID" value="GFO47521.1"/>
    <property type="molecule type" value="Genomic_DNA"/>
</dbReference>
<evidence type="ECO:0000313" key="1">
    <source>
        <dbReference type="EMBL" id="GFO47521.1"/>
    </source>
</evidence>
<name>A0AAV4DUL4_9GAST</name>
<reference evidence="1 2" key="1">
    <citation type="journal article" date="2021" name="Elife">
        <title>Chloroplast acquisition without the gene transfer in kleptoplastic sea slugs, Plakobranchus ocellatus.</title>
        <authorList>
            <person name="Maeda T."/>
            <person name="Takahashi S."/>
            <person name="Yoshida T."/>
            <person name="Shimamura S."/>
            <person name="Takaki Y."/>
            <person name="Nagai Y."/>
            <person name="Toyoda A."/>
            <person name="Suzuki Y."/>
            <person name="Arimoto A."/>
            <person name="Ishii H."/>
            <person name="Satoh N."/>
            <person name="Nishiyama T."/>
            <person name="Hasebe M."/>
            <person name="Maruyama T."/>
            <person name="Minagawa J."/>
            <person name="Obokata J."/>
            <person name="Shigenobu S."/>
        </authorList>
    </citation>
    <scope>NUCLEOTIDE SEQUENCE [LARGE SCALE GENOMIC DNA]</scope>
</reference>
<comment type="caution">
    <text evidence="1">The sequence shown here is derived from an EMBL/GenBank/DDBJ whole genome shotgun (WGS) entry which is preliminary data.</text>
</comment>
<proteinExistence type="predicted"/>
<gene>
    <name evidence="1" type="ORF">PoB_007402600</name>
</gene>
<evidence type="ECO:0000313" key="2">
    <source>
        <dbReference type="Proteomes" id="UP000735302"/>
    </source>
</evidence>
<dbReference type="Proteomes" id="UP000735302">
    <property type="component" value="Unassembled WGS sequence"/>
</dbReference>
<accession>A0AAV4DUL4</accession>
<organism evidence="1 2">
    <name type="scientific">Plakobranchus ocellatus</name>
    <dbReference type="NCBI Taxonomy" id="259542"/>
    <lineage>
        <taxon>Eukaryota</taxon>
        <taxon>Metazoa</taxon>
        <taxon>Spiralia</taxon>
        <taxon>Lophotrochozoa</taxon>
        <taxon>Mollusca</taxon>
        <taxon>Gastropoda</taxon>
        <taxon>Heterobranchia</taxon>
        <taxon>Euthyneura</taxon>
        <taxon>Panpulmonata</taxon>
        <taxon>Sacoglossa</taxon>
        <taxon>Placobranchoidea</taxon>
        <taxon>Plakobranchidae</taxon>
        <taxon>Plakobranchus</taxon>
    </lineage>
</organism>